<evidence type="ECO:0000256" key="2">
    <source>
        <dbReference type="ARBA" id="ARBA00022448"/>
    </source>
</evidence>
<name>A0ABW2BBA3_9RHOB</name>
<gene>
    <name evidence="10" type="ORF">ACFQFQ_27745</name>
</gene>
<feature type="transmembrane region" description="Helical" evidence="9">
    <location>
        <begin position="85"/>
        <end position="105"/>
    </location>
</feature>
<dbReference type="Pfam" id="PF02653">
    <property type="entry name" value="BPD_transp_2"/>
    <property type="match status" value="1"/>
</dbReference>
<comment type="subcellular location">
    <subcellularLocation>
        <location evidence="1">Cell membrane</location>
        <topology evidence="1">Multi-pass membrane protein</topology>
    </subcellularLocation>
</comment>
<keyword evidence="6 9" id="KW-1133">Transmembrane helix</keyword>
<evidence type="ECO:0000256" key="6">
    <source>
        <dbReference type="ARBA" id="ARBA00022989"/>
    </source>
</evidence>
<feature type="transmembrane region" description="Helical" evidence="9">
    <location>
        <begin position="292"/>
        <end position="310"/>
    </location>
</feature>
<feature type="transmembrane region" description="Helical" evidence="9">
    <location>
        <begin position="33"/>
        <end position="53"/>
    </location>
</feature>
<keyword evidence="7 9" id="KW-0472">Membrane</keyword>
<feature type="transmembrane region" description="Helical" evidence="9">
    <location>
        <begin position="170"/>
        <end position="189"/>
    </location>
</feature>
<dbReference type="EMBL" id="JBHSWG010000004">
    <property type="protein sequence ID" value="MFC6762477.1"/>
    <property type="molecule type" value="Genomic_DNA"/>
</dbReference>
<protein>
    <submittedName>
        <fullName evidence="10">Branched-chain amino acid ABC transporter permease</fullName>
    </submittedName>
</protein>
<evidence type="ECO:0000256" key="4">
    <source>
        <dbReference type="ARBA" id="ARBA00022692"/>
    </source>
</evidence>
<evidence type="ECO:0000256" key="8">
    <source>
        <dbReference type="ARBA" id="ARBA00037998"/>
    </source>
</evidence>
<evidence type="ECO:0000256" key="5">
    <source>
        <dbReference type="ARBA" id="ARBA00022970"/>
    </source>
</evidence>
<comment type="similarity">
    <text evidence="8">Belongs to the binding-protein-dependent transport system permease family. LivHM subfamily.</text>
</comment>
<dbReference type="InterPro" id="IPR052157">
    <property type="entry name" value="BCAA_transport_permease"/>
</dbReference>
<dbReference type="CDD" id="cd06582">
    <property type="entry name" value="TM_PBP1_LivH_like"/>
    <property type="match status" value="1"/>
</dbReference>
<evidence type="ECO:0000313" key="10">
    <source>
        <dbReference type="EMBL" id="MFC6762477.1"/>
    </source>
</evidence>
<evidence type="ECO:0000256" key="3">
    <source>
        <dbReference type="ARBA" id="ARBA00022475"/>
    </source>
</evidence>
<feature type="transmembrane region" description="Helical" evidence="9">
    <location>
        <begin position="218"/>
        <end position="239"/>
    </location>
</feature>
<dbReference type="PANTHER" id="PTHR11795">
    <property type="entry name" value="BRANCHED-CHAIN AMINO ACID TRANSPORT SYSTEM PERMEASE PROTEIN LIVH"/>
    <property type="match status" value="1"/>
</dbReference>
<evidence type="ECO:0000313" key="11">
    <source>
        <dbReference type="Proteomes" id="UP001596353"/>
    </source>
</evidence>
<proteinExistence type="inferred from homology"/>
<dbReference type="InterPro" id="IPR001851">
    <property type="entry name" value="ABC_transp_permease"/>
</dbReference>
<evidence type="ECO:0000256" key="9">
    <source>
        <dbReference type="SAM" id="Phobius"/>
    </source>
</evidence>
<keyword evidence="4 9" id="KW-0812">Transmembrane</keyword>
<dbReference type="PANTHER" id="PTHR11795:SF445">
    <property type="entry name" value="AMINO ACID ABC TRANSPORTER PERMEASE PROTEIN"/>
    <property type="match status" value="1"/>
</dbReference>
<keyword evidence="5" id="KW-0029">Amino-acid transport</keyword>
<feature type="transmembrane region" description="Helical" evidence="9">
    <location>
        <begin position="117"/>
        <end position="137"/>
    </location>
</feature>
<feature type="transmembrane region" description="Helical" evidence="9">
    <location>
        <begin position="259"/>
        <end position="280"/>
    </location>
</feature>
<reference evidence="11" key="1">
    <citation type="journal article" date="2019" name="Int. J. Syst. Evol. Microbiol.">
        <title>The Global Catalogue of Microorganisms (GCM) 10K type strain sequencing project: providing services to taxonomists for standard genome sequencing and annotation.</title>
        <authorList>
            <consortium name="The Broad Institute Genomics Platform"/>
            <consortium name="The Broad Institute Genome Sequencing Center for Infectious Disease"/>
            <person name="Wu L."/>
            <person name="Ma J."/>
        </authorList>
    </citation>
    <scope>NUCLEOTIDE SEQUENCE [LARGE SCALE GENOMIC DNA]</scope>
    <source>
        <strain evidence="11">CCUG 66188</strain>
    </source>
</reference>
<organism evidence="10 11">
    <name type="scientific">Sulfitobacter porphyrae</name>
    <dbReference type="NCBI Taxonomy" id="1246864"/>
    <lineage>
        <taxon>Bacteria</taxon>
        <taxon>Pseudomonadati</taxon>
        <taxon>Pseudomonadota</taxon>
        <taxon>Alphaproteobacteria</taxon>
        <taxon>Rhodobacterales</taxon>
        <taxon>Roseobacteraceae</taxon>
        <taxon>Sulfitobacter</taxon>
    </lineage>
</organism>
<keyword evidence="2" id="KW-0813">Transport</keyword>
<evidence type="ECO:0000256" key="7">
    <source>
        <dbReference type="ARBA" id="ARBA00023136"/>
    </source>
</evidence>
<keyword evidence="11" id="KW-1185">Reference proteome</keyword>
<evidence type="ECO:0000256" key="1">
    <source>
        <dbReference type="ARBA" id="ARBA00004651"/>
    </source>
</evidence>
<accession>A0ABW2BBA3</accession>
<sequence>MWCSTVRWVRPPARRSRRPILAPLRRGTRMTNILIQAVLLGGYYALIACGLAFMFQVMRVINLAHGSLAVVSAYAVWSLSDSFDMSPFVALLAVVPVMGVAGWLLQRLVLERAVRGGELLPVLSTFGLAIVLDNLLFQQFGADTRSLSPFVGDLSWEAFELPGDIYVGKLPVYILIAVIVIIGGLDLLLKRTALGRQIRATATDPDTAGLVGVDARRAAGIAAALATMTVAVSGAALGLRGTFDAYAGAPQLLFAFEATIIGGARSLWGVLAGAVVLAVAQSVGAQIHPQGFLLGGHIAFLVVLFIRLALKGKAPLRLAGIAQLTRKGAAQ</sequence>
<keyword evidence="3" id="KW-1003">Cell membrane</keyword>
<comment type="caution">
    <text evidence="10">The sequence shown here is derived from an EMBL/GenBank/DDBJ whole genome shotgun (WGS) entry which is preliminary data.</text>
</comment>
<dbReference type="Proteomes" id="UP001596353">
    <property type="component" value="Unassembled WGS sequence"/>
</dbReference>